<dbReference type="GO" id="GO:0031297">
    <property type="term" value="P:replication fork processing"/>
    <property type="evidence" value="ECO:0000318"/>
    <property type="project" value="GO_Central"/>
</dbReference>
<evidence type="ECO:0000256" key="2">
    <source>
        <dbReference type="ARBA" id="ARBA00044677"/>
    </source>
</evidence>
<proteinExistence type="predicted"/>
<protein>
    <recommendedName>
        <fullName evidence="1">DNA-directed primase/polymerase protein</fullName>
        <ecNumber evidence="3">2.7.7.102</ecNumber>
    </recommendedName>
</protein>
<evidence type="ECO:0000256" key="3">
    <source>
        <dbReference type="ARBA" id="ARBA00044768"/>
    </source>
</evidence>
<dbReference type="EMBL" id="DF237137">
    <property type="protein sequence ID" value="GAQ84427.1"/>
    <property type="molecule type" value="Genomic_DNA"/>
</dbReference>
<organism evidence="6 7">
    <name type="scientific">Klebsormidium nitens</name>
    <name type="common">Green alga</name>
    <name type="synonym">Ulothrix nitens</name>
    <dbReference type="NCBI Taxonomy" id="105231"/>
    <lineage>
        <taxon>Eukaryota</taxon>
        <taxon>Viridiplantae</taxon>
        <taxon>Streptophyta</taxon>
        <taxon>Klebsormidiophyceae</taxon>
        <taxon>Klebsormidiales</taxon>
        <taxon>Klebsormidiaceae</taxon>
        <taxon>Klebsormidium</taxon>
    </lineage>
</organism>
<feature type="region of interest" description="Disordered" evidence="5">
    <location>
        <begin position="279"/>
        <end position="391"/>
    </location>
</feature>
<name>A0A1Y1I6S5_KLENI</name>
<dbReference type="GO" id="GO:0003899">
    <property type="term" value="F:DNA-directed RNA polymerase activity"/>
    <property type="evidence" value="ECO:0000318"/>
    <property type="project" value="GO_Central"/>
</dbReference>
<dbReference type="GO" id="GO:0042276">
    <property type="term" value="P:error-prone translesion synthesis"/>
    <property type="evidence" value="ECO:0007669"/>
    <property type="project" value="InterPro"/>
</dbReference>
<evidence type="ECO:0000313" key="6">
    <source>
        <dbReference type="EMBL" id="GAQ84427.1"/>
    </source>
</evidence>
<dbReference type="EC" id="2.7.7.102" evidence="3"/>
<gene>
    <name evidence="6" type="ORF">KFL_001880200</name>
</gene>
<dbReference type="PANTHER" id="PTHR31399">
    <property type="entry name" value="DNA-DIRECTED PRIMASE / POLYMERASE PROTEIN"/>
    <property type="match status" value="1"/>
</dbReference>
<evidence type="ECO:0000256" key="5">
    <source>
        <dbReference type="SAM" id="MobiDB-lite"/>
    </source>
</evidence>
<dbReference type="InterPro" id="IPR044917">
    <property type="entry name" value="PRIMPOL"/>
</dbReference>
<reference evidence="6 7" key="1">
    <citation type="journal article" date="2014" name="Nat. Commun.">
        <title>Klebsormidium flaccidum genome reveals primary factors for plant terrestrial adaptation.</title>
        <authorList>
            <person name="Hori K."/>
            <person name="Maruyama F."/>
            <person name="Fujisawa T."/>
            <person name="Togashi T."/>
            <person name="Yamamoto N."/>
            <person name="Seo M."/>
            <person name="Sato S."/>
            <person name="Yamada T."/>
            <person name="Mori H."/>
            <person name="Tajima N."/>
            <person name="Moriyama T."/>
            <person name="Ikeuchi M."/>
            <person name="Watanabe M."/>
            <person name="Wada H."/>
            <person name="Kobayashi K."/>
            <person name="Saito M."/>
            <person name="Masuda T."/>
            <person name="Sasaki-Sekimoto Y."/>
            <person name="Mashiguchi K."/>
            <person name="Awai K."/>
            <person name="Shimojima M."/>
            <person name="Masuda S."/>
            <person name="Iwai M."/>
            <person name="Nobusawa T."/>
            <person name="Narise T."/>
            <person name="Kondo S."/>
            <person name="Saito H."/>
            <person name="Sato R."/>
            <person name="Murakawa M."/>
            <person name="Ihara Y."/>
            <person name="Oshima-Yamada Y."/>
            <person name="Ohtaka K."/>
            <person name="Satoh M."/>
            <person name="Sonobe K."/>
            <person name="Ishii M."/>
            <person name="Ohtani R."/>
            <person name="Kanamori-Sato M."/>
            <person name="Honoki R."/>
            <person name="Miyazaki D."/>
            <person name="Mochizuki H."/>
            <person name="Umetsu J."/>
            <person name="Higashi K."/>
            <person name="Shibata D."/>
            <person name="Kamiya Y."/>
            <person name="Sato N."/>
            <person name="Nakamura Y."/>
            <person name="Tabata S."/>
            <person name="Ida S."/>
            <person name="Kurokawa K."/>
            <person name="Ohta H."/>
        </authorList>
    </citation>
    <scope>NUCLEOTIDE SEQUENCE [LARGE SCALE GENOMIC DNA]</scope>
    <source>
        <strain evidence="6 7">NIES-2285</strain>
    </source>
</reference>
<dbReference type="AlphaFoldDB" id="A0A1Y1I6S5"/>
<evidence type="ECO:0000256" key="4">
    <source>
        <dbReference type="ARBA" id="ARBA00047303"/>
    </source>
</evidence>
<evidence type="ECO:0000313" key="7">
    <source>
        <dbReference type="Proteomes" id="UP000054558"/>
    </source>
</evidence>
<feature type="compositionally biased region" description="Gly residues" evidence="5">
    <location>
        <begin position="339"/>
        <end position="350"/>
    </location>
</feature>
<keyword evidence="7" id="KW-1185">Reference proteome</keyword>
<dbReference type="GO" id="GO:0003682">
    <property type="term" value="F:chromatin binding"/>
    <property type="evidence" value="ECO:0000318"/>
    <property type="project" value="GO_Central"/>
</dbReference>
<feature type="compositionally biased region" description="Basic and acidic residues" evidence="5">
    <location>
        <begin position="279"/>
        <end position="301"/>
    </location>
</feature>
<dbReference type="PANTHER" id="PTHR31399:SF0">
    <property type="entry name" value="DNA-DIRECTED PRIMASE_POLYMERASE PROTEIN"/>
    <property type="match status" value="1"/>
</dbReference>
<dbReference type="GO" id="GO:0003887">
    <property type="term" value="F:DNA-directed DNA polymerase activity"/>
    <property type="evidence" value="ECO:0000318"/>
    <property type="project" value="GO_Central"/>
</dbReference>
<dbReference type="STRING" id="105231.A0A1Y1I6S5"/>
<dbReference type="GO" id="GO:0009411">
    <property type="term" value="P:response to UV"/>
    <property type="evidence" value="ECO:0000318"/>
    <property type="project" value="GO_Central"/>
</dbReference>
<comment type="catalytic activity">
    <reaction evidence="4">
        <text>DNA(n) + a 2'-deoxyribonucleoside 5'-triphosphate = DNA(n+1) + diphosphate</text>
        <dbReference type="Rhea" id="RHEA:22508"/>
        <dbReference type="Rhea" id="RHEA-COMP:17339"/>
        <dbReference type="Rhea" id="RHEA-COMP:17340"/>
        <dbReference type="ChEBI" id="CHEBI:33019"/>
        <dbReference type="ChEBI" id="CHEBI:61560"/>
        <dbReference type="ChEBI" id="CHEBI:173112"/>
        <dbReference type="EC" id="2.7.7.7"/>
    </reaction>
    <physiologicalReaction direction="left-to-right" evidence="4">
        <dbReference type="Rhea" id="RHEA:22509"/>
    </physiologicalReaction>
</comment>
<dbReference type="GO" id="GO:0005759">
    <property type="term" value="C:mitochondrial matrix"/>
    <property type="evidence" value="ECO:0000318"/>
    <property type="project" value="GO_Central"/>
</dbReference>
<accession>A0A1Y1I6S5</accession>
<dbReference type="GO" id="GO:0019985">
    <property type="term" value="P:translesion synthesis"/>
    <property type="evidence" value="ECO:0000318"/>
    <property type="project" value="GO_Central"/>
</dbReference>
<evidence type="ECO:0000256" key="1">
    <source>
        <dbReference type="ARBA" id="ARBA00026139"/>
    </source>
</evidence>
<sequence>MRRNRDQIISDMPGFELLSEPLVMKYFKTLAELFNFAGSYFDSERLLLLARQDPEFGNYSYYAVTIDAFLKSFQANRLQWQHTYEIFQTGRRCHLFFDLEYRKACNPNLSAHDLVDTVLLITEEICRETYGTGIWRERIVELDASYASKFSRHIIVPVYGRCFANVHEDMKCFVDKIVHRTGASITSRIIINKAFLSYSFKGFKFCQNVNRNHTQNNAIGYRSPFKSLPNSLVEEARAAVCKALGQSSPAKSPAWGELEEVDPAFTSAALQVLHALEDRPTKKAKAEQAPETQVDRARANVDSEAAGGGPAEWGADARPLETAPGDADVSEQLLNETGQGNGHAVGGEPSGWGADAREQPTQPLTDAAAEEGGDTQPLEPALDEANASVLG</sequence>
<comment type="catalytic activity">
    <reaction evidence="2">
        <text>ssDNA + n NTP = ssDNA/pppN(pN)n-1 hybrid + (n-1) diphosphate.</text>
        <dbReference type="EC" id="2.7.7.102"/>
    </reaction>
</comment>
<dbReference type="GO" id="GO:0006264">
    <property type="term" value="P:mitochondrial DNA replication"/>
    <property type="evidence" value="ECO:0000318"/>
    <property type="project" value="GO_Central"/>
</dbReference>
<dbReference type="OrthoDB" id="5988181at2759"/>
<dbReference type="GO" id="GO:0005634">
    <property type="term" value="C:nucleus"/>
    <property type="evidence" value="ECO:0000318"/>
    <property type="project" value="GO_Central"/>
</dbReference>
<dbReference type="Proteomes" id="UP000054558">
    <property type="component" value="Unassembled WGS sequence"/>
</dbReference>